<feature type="transmembrane region" description="Helical" evidence="1">
    <location>
        <begin position="300"/>
        <end position="317"/>
    </location>
</feature>
<evidence type="ECO:0008006" key="4">
    <source>
        <dbReference type="Google" id="ProtNLM"/>
    </source>
</evidence>
<feature type="transmembrane region" description="Helical" evidence="1">
    <location>
        <begin position="449"/>
        <end position="469"/>
    </location>
</feature>
<feature type="transmembrane region" description="Helical" evidence="1">
    <location>
        <begin position="420"/>
        <end position="443"/>
    </location>
</feature>
<feature type="transmembrane region" description="Helical" evidence="1">
    <location>
        <begin position="197"/>
        <end position="217"/>
    </location>
</feature>
<evidence type="ECO:0000256" key="1">
    <source>
        <dbReference type="SAM" id="Phobius"/>
    </source>
</evidence>
<proteinExistence type="predicted"/>
<evidence type="ECO:0000313" key="3">
    <source>
        <dbReference type="Proteomes" id="UP000290218"/>
    </source>
</evidence>
<evidence type="ECO:0000313" key="2">
    <source>
        <dbReference type="EMBL" id="RXK53213.1"/>
    </source>
</evidence>
<dbReference type="EMBL" id="SDHX01000002">
    <property type="protein sequence ID" value="RXK53213.1"/>
    <property type="molecule type" value="Genomic_DNA"/>
</dbReference>
<feature type="transmembrane region" description="Helical" evidence="1">
    <location>
        <begin position="64"/>
        <end position="80"/>
    </location>
</feature>
<dbReference type="AlphaFoldDB" id="A0A4Q1C4J4"/>
<feature type="transmembrane region" description="Helical" evidence="1">
    <location>
        <begin position="37"/>
        <end position="58"/>
    </location>
</feature>
<keyword evidence="1" id="KW-1133">Transmembrane helix</keyword>
<feature type="transmembrane region" description="Helical" evidence="1">
    <location>
        <begin position="393"/>
        <end position="413"/>
    </location>
</feature>
<reference evidence="2 3" key="1">
    <citation type="submission" date="2019-01" db="EMBL/GenBank/DDBJ databases">
        <title>Lacunisphaera sp. strain TWA-58.</title>
        <authorList>
            <person name="Chen W.-M."/>
        </authorList>
    </citation>
    <scope>NUCLEOTIDE SEQUENCE [LARGE SCALE GENOMIC DNA]</scope>
    <source>
        <strain evidence="2 3">TWA-58</strain>
    </source>
</reference>
<dbReference type="RefSeq" id="WP_129048802.1">
    <property type="nucleotide sequence ID" value="NZ_SDHX01000002.1"/>
</dbReference>
<sequence length="735" mass="80450">MNQLEGLLILIALPLSLMLTGYWLAALLSDSSAVDRLAFALACGLALLLAAVAAVNFFQPLRGVWAYGCLAPILFTFLLPRTRRSLWQDLRSICRPFPRAAVGAGAVFFVLLLWPVIQAPASLFYDGTSNHDSFFWVAGAEHLKRNSYMMQPVMSATQPLTNTTSVLIGLTPPWGRIGGEALLALASSVINVSPLKLYLYATASLAMVWFGLVWLALRTFVTATPARLTGIAIVCVQPVFIFFHGNANLPNLLGTLTGSALIIAVERAIRAASVSTPAFTAWATLAALSLHGLLCSYPEMVPFVLLPCALLWLRPWFRQSFGHYWRFGLLLTAALLAGALLNPATTVRAIQGFLASFNLARENENWANLFNPLELAEYVPAFFTLSIPGSKELGWWFGWPLSALMLGLVGVAVRRSSDPFGLCAALAGSLVLLGYTLGTGFAYGMQKTVQFSGIFVVLLFPVAVVELLARRRATTSGRAHRLTTATLAVVGGFMVYANFMNCRDTYKWSDRKVISADWFDLREQSRGALMDAPVLVEAASFRMAFFHGMWAAYFLPESHLYFGARGQESGGYLRDWVVNEQKLPIPIPSAVLVGRLWGDTFDANSPKILTGREFVLLQKSNRMFAMEGVQPLNGPPDHFSDTAAFDLLPHSPSILLVELAPRKNTIAPSGAWQLTRRTDGQADFQAELSTPPPWRIRIPLVAGQRNRIEFHFAHAGGPLGPTAFQVQSLRVENAP</sequence>
<feature type="transmembrane region" description="Helical" evidence="1">
    <location>
        <begin position="224"/>
        <end position="243"/>
    </location>
</feature>
<organism evidence="2 3">
    <name type="scientific">Oleiharenicola lentus</name>
    <dbReference type="NCBI Taxonomy" id="2508720"/>
    <lineage>
        <taxon>Bacteria</taxon>
        <taxon>Pseudomonadati</taxon>
        <taxon>Verrucomicrobiota</taxon>
        <taxon>Opitutia</taxon>
        <taxon>Opitutales</taxon>
        <taxon>Opitutaceae</taxon>
        <taxon>Oleiharenicola</taxon>
    </lineage>
</organism>
<dbReference type="Proteomes" id="UP000290218">
    <property type="component" value="Unassembled WGS sequence"/>
</dbReference>
<protein>
    <recommendedName>
        <fullName evidence="4">Glycosyltransferase RgtA/B/C/D-like domain-containing protein</fullName>
    </recommendedName>
</protein>
<feature type="transmembrane region" description="Helical" evidence="1">
    <location>
        <begin position="6"/>
        <end position="25"/>
    </location>
</feature>
<feature type="transmembrane region" description="Helical" evidence="1">
    <location>
        <begin position="481"/>
        <end position="499"/>
    </location>
</feature>
<keyword evidence="1" id="KW-0472">Membrane</keyword>
<keyword evidence="1" id="KW-0812">Transmembrane</keyword>
<accession>A0A4Q1C4J4</accession>
<keyword evidence="3" id="KW-1185">Reference proteome</keyword>
<feature type="transmembrane region" description="Helical" evidence="1">
    <location>
        <begin position="100"/>
        <end position="117"/>
    </location>
</feature>
<comment type="caution">
    <text evidence="2">The sequence shown here is derived from an EMBL/GenBank/DDBJ whole genome shotgun (WGS) entry which is preliminary data.</text>
</comment>
<name>A0A4Q1C4J4_9BACT</name>
<gene>
    <name evidence="2" type="ORF">ESB00_16070</name>
</gene>
<feature type="transmembrane region" description="Helical" evidence="1">
    <location>
        <begin position="324"/>
        <end position="341"/>
    </location>
</feature>
<dbReference type="OrthoDB" id="180343at2"/>